<feature type="domain" description="Glycosyl transferase family 1" evidence="1">
    <location>
        <begin position="192"/>
        <end position="309"/>
    </location>
</feature>
<dbReference type="EMBL" id="CP130318">
    <property type="protein sequence ID" value="WNQ12702.1"/>
    <property type="molecule type" value="Genomic_DNA"/>
</dbReference>
<evidence type="ECO:0000313" key="4">
    <source>
        <dbReference type="Proteomes" id="UP001305702"/>
    </source>
</evidence>
<dbReference type="PANTHER" id="PTHR45947:SF3">
    <property type="entry name" value="SULFOQUINOVOSYL TRANSFERASE SQD2"/>
    <property type="match status" value="1"/>
</dbReference>
<dbReference type="InterPro" id="IPR028098">
    <property type="entry name" value="Glyco_trans_4-like_N"/>
</dbReference>
<dbReference type="CDD" id="cd03812">
    <property type="entry name" value="GT4_CapH-like"/>
    <property type="match status" value="1"/>
</dbReference>
<feature type="domain" description="Glycosyltransferase subfamily 4-like N-terminal" evidence="2">
    <location>
        <begin position="17"/>
        <end position="181"/>
    </location>
</feature>
<dbReference type="Pfam" id="PF13439">
    <property type="entry name" value="Glyco_transf_4"/>
    <property type="match status" value="1"/>
</dbReference>
<proteinExistence type="predicted"/>
<dbReference type="GO" id="GO:0016757">
    <property type="term" value="F:glycosyltransferase activity"/>
    <property type="evidence" value="ECO:0007669"/>
    <property type="project" value="InterPro"/>
</dbReference>
<reference evidence="3 4" key="1">
    <citation type="submission" date="2022-02" db="EMBL/GenBank/DDBJ databases">
        <title>Paenibacillus sp. MBLB1776 Whole Genome Shotgun Sequencing.</title>
        <authorList>
            <person name="Hwang C.Y."/>
            <person name="Cho E.-S."/>
            <person name="Seo M.-J."/>
        </authorList>
    </citation>
    <scope>NUCLEOTIDE SEQUENCE [LARGE SCALE GENOMIC DNA]</scope>
    <source>
        <strain evidence="3 4">MBLB1776</strain>
    </source>
</reference>
<accession>A0AA96RG53</accession>
<dbReference type="KEGG" id="paun:MJA45_06630"/>
<evidence type="ECO:0000313" key="3">
    <source>
        <dbReference type="EMBL" id="WNQ12702.1"/>
    </source>
</evidence>
<name>A0AA96RG53_9BACL</name>
<dbReference type="Proteomes" id="UP001305702">
    <property type="component" value="Chromosome"/>
</dbReference>
<evidence type="ECO:0000259" key="1">
    <source>
        <dbReference type="Pfam" id="PF00534"/>
    </source>
</evidence>
<dbReference type="SUPFAM" id="SSF53756">
    <property type="entry name" value="UDP-Glycosyltransferase/glycogen phosphorylase"/>
    <property type="match status" value="1"/>
</dbReference>
<dbReference type="Gene3D" id="3.40.50.2000">
    <property type="entry name" value="Glycogen Phosphorylase B"/>
    <property type="match status" value="2"/>
</dbReference>
<dbReference type="PANTHER" id="PTHR45947">
    <property type="entry name" value="SULFOQUINOVOSYL TRANSFERASE SQD2"/>
    <property type="match status" value="1"/>
</dbReference>
<organism evidence="3 4">
    <name type="scientific">Paenibacillus aurantius</name>
    <dbReference type="NCBI Taxonomy" id="2918900"/>
    <lineage>
        <taxon>Bacteria</taxon>
        <taxon>Bacillati</taxon>
        <taxon>Bacillota</taxon>
        <taxon>Bacilli</taxon>
        <taxon>Bacillales</taxon>
        <taxon>Paenibacillaceae</taxon>
        <taxon>Paenibacillus</taxon>
    </lineage>
</organism>
<dbReference type="RefSeq" id="WP_315606480.1">
    <property type="nucleotide sequence ID" value="NZ_CP130318.1"/>
</dbReference>
<protein>
    <submittedName>
        <fullName evidence="3">Glycosyltransferase family 1 protein</fullName>
    </submittedName>
</protein>
<dbReference type="Pfam" id="PF00534">
    <property type="entry name" value="Glycos_transf_1"/>
    <property type="match status" value="1"/>
</dbReference>
<sequence>MMKKVRVLHVMGGLWCGGTESYVMNMFRSIDREKVQFEFLIHERAKAHYDDEVLSLGGRIYRIPDRTEIGTIRYLWHLIWTLKQIRPDIIHAHAMFNAGVVMLAAFLVGIRKRVCHSHSTDDQAEFVGLSRKLFQFIMRLCVQLFSTDYAACSETAAQFLFGSKRVEAGEVRVINNGINLSKFLEVETQKVDIIRRELQISENRYVIGLVSRLVEVKNPLFFIGLLEKLCEVHKDIMVVVVGEGPLKPVIEEEVSKRNLGEHVRLTGNRDDVHLMMSIFDIFMLPSFFEGLGIVAIEAQARGVPCLLSEKVPLRTDLGLGLVQFLPLDDEQRWIDAIEAKPSKLNDIHQIKKIFHQKGYDSLSSSNQLLKVYGI</sequence>
<gene>
    <name evidence="3" type="ORF">MJA45_06630</name>
</gene>
<keyword evidence="4" id="KW-1185">Reference proteome</keyword>
<dbReference type="InterPro" id="IPR050194">
    <property type="entry name" value="Glycosyltransferase_grp1"/>
</dbReference>
<evidence type="ECO:0000259" key="2">
    <source>
        <dbReference type="Pfam" id="PF13439"/>
    </source>
</evidence>
<dbReference type="AlphaFoldDB" id="A0AA96RG53"/>
<dbReference type="InterPro" id="IPR001296">
    <property type="entry name" value="Glyco_trans_1"/>
</dbReference>